<evidence type="ECO:0000313" key="5">
    <source>
        <dbReference type="Proteomes" id="UP000226357"/>
    </source>
</evidence>
<dbReference type="Proteomes" id="UP000226357">
    <property type="component" value="Unassembled WGS sequence"/>
</dbReference>
<comment type="caution">
    <text evidence="4">The sequence shown here is derived from an EMBL/GenBank/DDBJ whole genome shotgun (WGS) entry which is preliminary data.</text>
</comment>
<evidence type="ECO:0000256" key="1">
    <source>
        <dbReference type="ARBA" id="ARBA00022450"/>
    </source>
</evidence>
<sequence length="78" mass="8487">GAQLHNQYGPTETHVVSQFSLDCNEAEFWPDAPPIGRPIANARLYVLDEHLNPVPVGVAGELYIAGACLARGYLNRPD</sequence>
<dbReference type="AlphaFoldDB" id="A0AA44TCD5"/>
<accession>A0AA44TCD5</accession>
<gene>
    <name evidence="4" type="ORF">COK38_26515</name>
</gene>
<dbReference type="PANTHER" id="PTHR44845">
    <property type="entry name" value="CARRIER DOMAIN-CONTAINING PROTEIN"/>
    <property type="match status" value="1"/>
</dbReference>
<evidence type="ECO:0000256" key="2">
    <source>
        <dbReference type="ARBA" id="ARBA00022553"/>
    </source>
</evidence>
<dbReference type="InterPro" id="IPR000873">
    <property type="entry name" value="AMP-dep_synth/lig_dom"/>
</dbReference>
<evidence type="ECO:0000313" key="4">
    <source>
        <dbReference type="EMBL" id="PFR86073.1"/>
    </source>
</evidence>
<dbReference type="Gene3D" id="3.40.50.980">
    <property type="match status" value="1"/>
</dbReference>
<dbReference type="EMBL" id="NVBO01000387">
    <property type="protein sequence ID" value="PFR86073.1"/>
    <property type="molecule type" value="Genomic_DNA"/>
</dbReference>
<keyword evidence="1" id="KW-0596">Phosphopantetheine</keyword>
<feature type="non-terminal residue" evidence="4">
    <location>
        <position position="78"/>
    </location>
</feature>
<dbReference type="SUPFAM" id="SSF56801">
    <property type="entry name" value="Acetyl-CoA synthetase-like"/>
    <property type="match status" value="1"/>
</dbReference>
<evidence type="ECO:0000259" key="3">
    <source>
        <dbReference type="Pfam" id="PF00501"/>
    </source>
</evidence>
<reference evidence="4 5" key="1">
    <citation type="submission" date="2017-09" db="EMBL/GenBank/DDBJ databases">
        <title>Large-scale bioinformatics analysis of Bacillus genomes uncovers conserved roles of natural products in bacterial physiology.</title>
        <authorList>
            <consortium name="Agbiome Team Llc"/>
            <person name="Bleich R.M."/>
            <person name="Grubbs K.J."/>
            <person name="Santa Maria K.C."/>
            <person name="Allen S.E."/>
            <person name="Farag S."/>
            <person name="Shank E.A."/>
            <person name="Bowers A."/>
        </authorList>
    </citation>
    <scope>NUCLEOTIDE SEQUENCE [LARGE SCALE GENOMIC DNA]</scope>
    <source>
        <strain evidence="4 5">AFS067272</strain>
    </source>
</reference>
<organism evidence="4 5">
    <name type="scientific">Bacillus cereus</name>
    <dbReference type="NCBI Taxonomy" id="1396"/>
    <lineage>
        <taxon>Bacteria</taxon>
        <taxon>Bacillati</taxon>
        <taxon>Bacillota</taxon>
        <taxon>Bacilli</taxon>
        <taxon>Bacillales</taxon>
        <taxon>Bacillaceae</taxon>
        <taxon>Bacillus</taxon>
        <taxon>Bacillus cereus group</taxon>
    </lineage>
</organism>
<keyword evidence="2" id="KW-0597">Phosphoprotein</keyword>
<dbReference type="RefSeq" id="WP_141542444.1">
    <property type="nucleotide sequence ID" value="NZ_NVBO01000387.1"/>
</dbReference>
<name>A0AA44TCD5_BACCE</name>
<feature type="domain" description="AMP-dependent synthetase/ligase" evidence="3">
    <location>
        <begin position="3"/>
        <end position="74"/>
    </location>
</feature>
<dbReference type="Gene3D" id="2.30.38.10">
    <property type="entry name" value="Luciferase, Domain 3"/>
    <property type="match status" value="1"/>
</dbReference>
<feature type="non-terminal residue" evidence="4">
    <location>
        <position position="1"/>
    </location>
</feature>
<protein>
    <recommendedName>
        <fullName evidence="3">AMP-dependent synthetase/ligase domain-containing protein</fullName>
    </recommendedName>
</protein>
<dbReference type="PANTHER" id="PTHR44845:SF6">
    <property type="entry name" value="BETA-ALANINE-ACTIVATING ENZYME"/>
    <property type="match status" value="1"/>
</dbReference>
<proteinExistence type="predicted"/>
<dbReference type="Pfam" id="PF00501">
    <property type="entry name" value="AMP-binding"/>
    <property type="match status" value="1"/>
</dbReference>